<evidence type="ECO:0000313" key="2">
    <source>
        <dbReference type="EMBL" id="EJK52361.1"/>
    </source>
</evidence>
<proteinExistence type="predicted"/>
<sequence length="301" mass="32850">TLCTVVDSLGRIGRGKATDKRRRLLLGKGGAWERAERITSHLTAQGVENAADEGADEDGYFVPTGGASDSKTYQERRERTRESFKLLALQTQISKREPDWKFADHGTFICNVLSLSSSKIQKGFNIHLTKEYFERKWTDKFAKKVQTKRDMIDKQTKDAVRTNAVGVGQRTAQGFIRSQRDAAISEVKQGRRLLCGGETENQQGAKVDSSVTATHNSTEKHLNSQLRHCAILPAFPISMIIALSSGVDQLTGRGSFLPMGGAGKERGYLVALRDNTYLASESGEPGAGGALGVSAERDSAE</sequence>
<gene>
    <name evidence="2" type="ORF">THAOC_28373</name>
</gene>
<keyword evidence="3" id="KW-1185">Reference proteome</keyword>
<evidence type="ECO:0000313" key="3">
    <source>
        <dbReference type="Proteomes" id="UP000266841"/>
    </source>
</evidence>
<comment type="caution">
    <text evidence="2">The sequence shown here is derived from an EMBL/GenBank/DDBJ whole genome shotgun (WGS) entry which is preliminary data.</text>
</comment>
<reference evidence="2 3" key="1">
    <citation type="journal article" date="2012" name="Genome Biol.">
        <title>Genome and low-iron response of an oceanic diatom adapted to chronic iron limitation.</title>
        <authorList>
            <person name="Lommer M."/>
            <person name="Specht M."/>
            <person name="Roy A.S."/>
            <person name="Kraemer L."/>
            <person name="Andreson R."/>
            <person name="Gutowska M.A."/>
            <person name="Wolf J."/>
            <person name="Bergner S.V."/>
            <person name="Schilhabel M.B."/>
            <person name="Klostermeier U.C."/>
            <person name="Beiko R.G."/>
            <person name="Rosenstiel P."/>
            <person name="Hippler M."/>
            <person name="Laroche J."/>
        </authorList>
    </citation>
    <scope>NUCLEOTIDE SEQUENCE [LARGE SCALE GENOMIC DNA]</scope>
    <source>
        <strain evidence="2 3">CCMP1005</strain>
    </source>
</reference>
<dbReference type="AlphaFoldDB" id="K0RTZ9"/>
<dbReference type="Proteomes" id="UP000266841">
    <property type="component" value="Unassembled WGS sequence"/>
</dbReference>
<accession>K0RTZ9</accession>
<evidence type="ECO:0000256" key="1">
    <source>
        <dbReference type="SAM" id="MobiDB-lite"/>
    </source>
</evidence>
<organism evidence="2 3">
    <name type="scientific">Thalassiosira oceanica</name>
    <name type="common">Marine diatom</name>
    <dbReference type="NCBI Taxonomy" id="159749"/>
    <lineage>
        <taxon>Eukaryota</taxon>
        <taxon>Sar</taxon>
        <taxon>Stramenopiles</taxon>
        <taxon>Ochrophyta</taxon>
        <taxon>Bacillariophyta</taxon>
        <taxon>Coscinodiscophyceae</taxon>
        <taxon>Thalassiosirophycidae</taxon>
        <taxon>Thalassiosirales</taxon>
        <taxon>Thalassiosiraceae</taxon>
        <taxon>Thalassiosira</taxon>
    </lineage>
</organism>
<dbReference type="EMBL" id="AGNL01039994">
    <property type="protein sequence ID" value="EJK52361.1"/>
    <property type="molecule type" value="Genomic_DNA"/>
</dbReference>
<protein>
    <submittedName>
        <fullName evidence="2">Uncharacterized protein</fullName>
    </submittedName>
</protein>
<name>K0RTZ9_THAOC</name>
<feature type="region of interest" description="Disordered" evidence="1">
    <location>
        <begin position="280"/>
        <end position="301"/>
    </location>
</feature>
<feature type="non-terminal residue" evidence="2">
    <location>
        <position position="1"/>
    </location>
</feature>